<keyword evidence="2" id="KW-0378">Hydrolase</keyword>
<dbReference type="InterPro" id="IPR013094">
    <property type="entry name" value="AB_hydrolase_3"/>
</dbReference>
<dbReference type="OrthoDB" id="3181909at2"/>
<dbReference type="FunFam" id="3.40.50.1820:FF:000089">
    <property type="entry name" value="Alpha/beta hydrolase"/>
    <property type="match status" value="1"/>
</dbReference>
<evidence type="ECO:0000256" key="3">
    <source>
        <dbReference type="PROSITE-ProRule" id="PRU10038"/>
    </source>
</evidence>
<dbReference type="SUPFAM" id="SSF53474">
    <property type="entry name" value="alpha/beta-Hydrolases"/>
    <property type="match status" value="1"/>
</dbReference>
<sequence>MTDTEGMQREVAARMSAAFASIAAGNGNATEVRASLRASRRPAIPVPVRRVEERSIAGPGGELRLRIYFPLNTDTSNGGPPVLIYFHGGGFVLCDLDSHDSCCRRLANGIGAVVVSVDYRLAPEFPFPAAVEDAWAATEWVAAHVGELDGDPARLVVAGDSAGGNLAAVVAMIARDRGGPPIAFQLLIYPVVDQRRKSSATSPHTESGVLTAAHMQWFTEQYLGREGDRTSVLASPILGEFGELPPAHVVTGDLDPLCEEGEEFAGRLRGAGVPATVRRYEQGFHGFFNLADHLPLARQASDEVCAVLRDALSRKGSQGRPAPKGPSCN</sequence>
<evidence type="ECO:0000313" key="5">
    <source>
        <dbReference type="EMBL" id="ORW04389.1"/>
    </source>
</evidence>
<dbReference type="InterPro" id="IPR033140">
    <property type="entry name" value="Lipase_GDXG_put_SER_AS"/>
</dbReference>
<dbReference type="InterPro" id="IPR029058">
    <property type="entry name" value="AB_hydrolase_fold"/>
</dbReference>
<dbReference type="EMBL" id="LQPE01000106">
    <property type="protein sequence ID" value="ORW04389.1"/>
    <property type="molecule type" value="Genomic_DNA"/>
</dbReference>
<evidence type="ECO:0000259" key="4">
    <source>
        <dbReference type="Pfam" id="PF07859"/>
    </source>
</evidence>
<dbReference type="PROSITE" id="PS01173">
    <property type="entry name" value="LIPASE_GDXG_HIS"/>
    <property type="match status" value="1"/>
</dbReference>
<dbReference type="Gene3D" id="3.40.50.1820">
    <property type="entry name" value="alpha/beta hydrolase"/>
    <property type="match status" value="1"/>
</dbReference>
<dbReference type="PANTHER" id="PTHR48081">
    <property type="entry name" value="AB HYDROLASE SUPERFAMILY PROTEIN C4A8.06C"/>
    <property type="match status" value="1"/>
</dbReference>
<dbReference type="PROSITE" id="PS01174">
    <property type="entry name" value="LIPASE_GDXG_SER"/>
    <property type="match status" value="1"/>
</dbReference>
<protein>
    <submittedName>
        <fullName evidence="5">Lipase</fullName>
    </submittedName>
</protein>
<comment type="similarity">
    <text evidence="1">Belongs to the 'GDXG' lipolytic enzyme family.</text>
</comment>
<name>A0A1X1XZY6_9MYCO</name>
<evidence type="ECO:0000313" key="6">
    <source>
        <dbReference type="Proteomes" id="UP000193487"/>
    </source>
</evidence>
<dbReference type="Proteomes" id="UP000193487">
    <property type="component" value="Unassembled WGS sequence"/>
</dbReference>
<dbReference type="AlphaFoldDB" id="A0A1X1XZY6"/>
<dbReference type="GO" id="GO:0016787">
    <property type="term" value="F:hydrolase activity"/>
    <property type="evidence" value="ECO:0007669"/>
    <property type="project" value="UniProtKB-KW"/>
</dbReference>
<dbReference type="RefSeq" id="WP_052425555.1">
    <property type="nucleotide sequence ID" value="NZ_BBKA01000040.1"/>
</dbReference>
<accession>A0A1X1XZY6</accession>
<gene>
    <name evidence="5" type="ORF">AWC14_03870</name>
</gene>
<dbReference type="PANTHER" id="PTHR48081:SF8">
    <property type="entry name" value="ALPHA_BETA HYDROLASE FOLD-3 DOMAIN-CONTAINING PROTEIN-RELATED"/>
    <property type="match status" value="1"/>
</dbReference>
<dbReference type="InterPro" id="IPR050300">
    <property type="entry name" value="GDXG_lipolytic_enzyme"/>
</dbReference>
<organism evidence="5 6">
    <name type="scientific">Mycobacterium kyorinense</name>
    <dbReference type="NCBI Taxonomy" id="487514"/>
    <lineage>
        <taxon>Bacteria</taxon>
        <taxon>Bacillati</taxon>
        <taxon>Actinomycetota</taxon>
        <taxon>Actinomycetes</taxon>
        <taxon>Mycobacteriales</taxon>
        <taxon>Mycobacteriaceae</taxon>
        <taxon>Mycobacterium</taxon>
    </lineage>
</organism>
<evidence type="ECO:0000256" key="1">
    <source>
        <dbReference type="ARBA" id="ARBA00010515"/>
    </source>
</evidence>
<dbReference type="Pfam" id="PF07859">
    <property type="entry name" value="Abhydrolase_3"/>
    <property type="match status" value="1"/>
</dbReference>
<comment type="caution">
    <text evidence="5">The sequence shown here is derived from an EMBL/GenBank/DDBJ whole genome shotgun (WGS) entry which is preliminary data.</text>
</comment>
<proteinExistence type="inferred from homology"/>
<reference evidence="5 6" key="1">
    <citation type="submission" date="2016-01" db="EMBL/GenBank/DDBJ databases">
        <title>The new phylogeny of the genus Mycobacterium.</title>
        <authorList>
            <person name="Tarcisio F."/>
            <person name="Conor M."/>
            <person name="Antonella G."/>
            <person name="Elisabetta G."/>
            <person name="Giulia F.S."/>
            <person name="Sara T."/>
            <person name="Anna F."/>
            <person name="Clotilde B."/>
            <person name="Roberto B."/>
            <person name="Veronica D.S."/>
            <person name="Fabio R."/>
            <person name="Monica P."/>
            <person name="Olivier J."/>
            <person name="Enrico T."/>
            <person name="Nicola S."/>
        </authorList>
    </citation>
    <scope>NUCLEOTIDE SEQUENCE [LARGE SCALE GENOMIC DNA]</scope>
    <source>
        <strain evidence="5 6">DSM 45166</strain>
    </source>
</reference>
<evidence type="ECO:0000256" key="2">
    <source>
        <dbReference type="ARBA" id="ARBA00022801"/>
    </source>
</evidence>
<keyword evidence="6" id="KW-1185">Reference proteome</keyword>
<feature type="active site" evidence="3">
    <location>
        <position position="161"/>
    </location>
</feature>
<dbReference type="InterPro" id="IPR002168">
    <property type="entry name" value="Lipase_GDXG_HIS_AS"/>
</dbReference>
<feature type="domain" description="Alpha/beta hydrolase fold-3" evidence="4">
    <location>
        <begin position="83"/>
        <end position="288"/>
    </location>
</feature>